<gene>
    <name evidence="8" type="ORF">PROFUN_01978</name>
</gene>
<dbReference type="SMART" id="SM00558">
    <property type="entry name" value="JmjC"/>
    <property type="match status" value="1"/>
</dbReference>
<keyword evidence="9" id="KW-1185">Reference proteome</keyword>
<dbReference type="SUPFAM" id="SSF81383">
    <property type="entry name" value="F-box domain"/>
    <property type="match status" value="1"/>
</dbReference>
<dbReference type="OrthoDB" id="424465at2759"/>
<organism evidence="8 9">
    <name type="scientific">Planoprotostelium fungivorum</name>
    <dbReference type="NCBI Taxonomy" id="1890364"/>
    <lineage>
        <taxon>Eukaryota</taxon>
        <taxon>Amoebozoa</taxon>
        <taxon>Evosea</taxon>
        <taxon>Variosea</taxon>
        <taxon>Cavosteliida</taxon>
        <taxon>Cavosteliaceae</taxon>
        <taxon>Planoprotostelium</taxon>
    </lineage>
</organism>
<accession>A0A2P6NB10</accession>
<evidence type="ECO:0000313" key="8">
    <source>
        <dbReference type="EMBL" id="PRP81144.1"/>
    </source>
</evidence>
<dbReference type="Pfam" id="PF13621">
    <property type="entry name" value="Cupin_8"/>
    <property type="match status" value="1"/>
</dbReference>
<evidence type="ECO:0000313" key="9">
    <source>
        <dbReference type="Proteomes" id="UP000241769"/>
    </source>
</evidence>
<keyword evidence="2" id="KW-0479">Metal-binding</keyword>
<feature type="compositionally biased region" description="Acidic residues" evidence="6">
    <location>
        <begin position="422"/>
        <end position="440"/>
    </location>
</feature>
<feature type="domain" description="JmjC" evidence="7">
    <location>
        <begin position="219"/>
        <end position="378"/>
    </location>
</feature>
<evidence type="ECO:0000256" key="3">
    <source>
        <dbReference type="ARBA" id="ARBA00023002"/>
    </source>
</evidence>
<dbReference type="GO" id="GO:0005634">
    <property type="term" value="C:nucleus"/>
    <property type="evidence" value="ECO:0007669"/>
    <property type="project" value="UniProtKB-SubCell"/>
</dbReference>
<dbReference type="InterPro" id="IPR036047">
    <property type="entry name" value="F-box-like_dom_sf"/>
</dbReference>
<name>A0A2P6NB10_9EUKA</name>
<dbReference type="GO" id="GO:0016491">
    <property type="term" value="F:oxidoreductase activity"/>
    <property type="evidence" value="ECO:0007669"/>
    <property type="project" value="UniProtKB-KW"/>
</dbReference>
<dbReference type="PROSITE" id="PS51184">
    <property type="entry name" value="JMJC"/>
    <property type="match status" value="1"/>
</dbReference>
<evidence type="ECO:0000256" key="2">
    <source>
        <dbReference type="ARBA" id="ARBA00022723"/>
    </source>
</evidence>
<evidence type="ECO:0000256" key="6">
    <source>
        <dbReference type="SAM" id="MobiDB-lite"/>
    </source>
</evidence>
<dbReference type="Gene3D" id="2.60.120.650">
    <property type="entry name" value="Cupin"/>
    <property type="match status" value="1"/>
</dbReference>
<comment type="caution">
    <text evidence="8">The sequence shown here is derived from an EMBL/GenBank/DDBJ whole genome shotgun (WGS) entry which is preliminary data.</text>
</comment>
<dbReference type="GO" id="GO:0046872">
    <property type="term" value="F:metal ion binding"/>
    <property type="evidence" value="ECO:0007669"/>
    <property type="project" value="UniProtKB-KW"/>
</dbReference>
<proteinExistence type="predicted"/>
<evidence type="ECO:0000256" key="5">
    <source>
        <dbReference type="ARBA" id="ARBA00023242"/>
    </source>
</evidence>
<dbReference type="PANTHER" id="PTHR12480">
    <property type="entry name" value="ARGININE DEMETHYLASE AND LYSYL-HYDROXYLASE JMJD"/>
    <property type="match status" value="1"/>
</dbReference>
<dbReference type="FunFam" id="2.60.120.650:FF:000045">
    <property type="entry name" value="F-box protein At1g78280"/>
    <property type="match status" value="1"/>
</dbReference>
<keyword evidence="4" id="KW-0408">Iron</keyword>
<dbReference type="EMBL" id="MDYQ01000129">
    <property type="protein sequence ID" value="PRP81144.1"/>
    <property type="molecule type" value="Genomic_DNA"/>
</dbReference>
<dbReference type="AlphaFoldDB" id="A0A2P6NB10"/>
<dbReference type="InterPro" id="IPR041667">
    <property type="entry name" value="Cupin_8"/>
</dbReference>
<feature type="region of interest" description="Disordered" evidence="6">
    <location>
        <begin position="412"/>
        <end position="440"/>
    </location>
</feature>
<dbReference type="SUPFAM" id="SSF51197">
    <property type="entry name" value="Clavaminate synthase-like"/>
    <property type="match status" value="1"/>
</dbReference>
<dbReference type="GO" id="GO:0016740">
    <property type="term" value="F:transferase activity"/>
    <property type="evidence" value="ECO:0007669"/>
    <property type="project" value="UniProtKB-KW"/>
</dbReference>
<dbReference type="Gene3D" id="1.20.1280.50">
    <property type="match status" value="1"/>
</dbReference>
<sequence length="540" mass="63234">MSSRKARRKDSLGFFSVLDDDELLELFVQFDWESLRACALVSRYFYLISHQEELWKELCLAAYVENKEANFSWKGTWRRTCLHRGKNYPSYSYERLSFPGLPAPRLEDKYQRATMPLEPLSSVRRTIDRRSNLSMEDFIREYETPNRPVILCNVTSSWKASTQWMTGHFLAKYGNVMFKTNGTTDDGHTFKMTFQEYVRYMRDNKDDKPLYLFDNKFMQRAPDMMEEYEVPFFFRDDLFDLMSDEDRPDYRWFLAGPARSGSPYHQDPHGTSAWNALLQGRKRWTLYPPHQIPPGVDPSLIDTEYYASPDVMKYYARVHPKLTQEPPFEDILEEGEIIFVPSGWWHQVLNLTDTIAITQNFCSPRNFQHVLRDLISKKNRSLWSDFRRSVQPRYPELFASAQPMIEAAMKMVHPPTESDSSSSDESDANDTSSSEEDDDAMMEKEVELIYTPDSSSGSLMLLVHARIDLFMRDNTILVRASSNYLMEDERKGTVHQSSSDVTRLGRWIPRIVQFSTAALQCKLRYCSHHITPSNSLWQLR</sequence>
<dbReference type="STRING" id="1890364.A0A2P6NB10"/>
<protein>
    <submittedName>
        <fullName evidence="8">Transferase</fullName>
    </submittedName>
</protein>
<dbReference type="Proteomes" id="UP000241769">
    <property type="component" value="Unassembled WGS sequence"/>
</dbReference>
<keyword evidence="5" id="KW-0539">Nucleus</keyword>
<evidence type="ECO:0000256" key="1">
    <source>
        <dbReference type="ARBA" id="ARBA00004123"/>
    </source>
</evidence>
<evidence type="ECO:0000259" key="7">
    <source>
        <dbReference type="PROSITE" id="PS51184"/>
    </source>
</evidence>
<reference evidence="8 9" key="1">
    <citation type="journal article" date="2018" name="Genome Biol. Evol.">
        <title>Multiple Roots of Fruiting Body Formation in Amoebozoa.</title>
        <authorList>
            <person name="Hillmann F."/>
            <person name="Forbes G."/>
            <person name="Novohradska S."/>
            <person name="Ferling I."/>
            <person name="Riege K."/>
            <person name="Groth M."/>
            <person name="Westermann M."/>
            <person name="Marz M."/>
            <person name="Spaller T."/>
            <person name="Winckler T."/>
            <person name="Schaap P."/>
            <person name="Glockner G."/>
        </authorList>
    </citation>
    <scope>NUCLEOTIDE SEQUENCE [LARGE SCALE GENOMIC DNA]</scope>
    <source>
        <strain evidence="8 9">Jena</strain>
    </source>
</reference>
<dbReference type="InterPro" id="IPR003347">
    <property type="entry name" value="JmjC_dom"/>
</dbReference>
<dbReference type="InterPro" id="IPR050910">
    <property type="entry name" value="JMJD6_ArgDemeth/LysHydrox"/>
</dbReference>
<dbReference type="InParanoid" id="A0A2P6NB10"/>
<evidence type="ECO:0000256" key="4">
    <source>
        <dbReference type="ARBA" id="ARBA00023004"/>
    </source>
</evidence>
<comment type="subcellular location">
    <subcellularLocation>
        <location evidence="1">Nucleus</location>
    </subcellularLocation>
</comment>
<dbReference type="CDD" id="cd02208">
    <property type="entry name" value="cupin_RmlC-like"/>
    <property type="match status" value="1"/>
</dbReference>
<keyword evidence="8" id="KW-0808">Transferase</keyword>
<keyword evidence="3" id="KW-0560">Oxidoreductase</keyword>